<dbReference type="Gene3D" id="3.30.70.360">
    <property type="match status" value="1"/>
</dbReference>
<dbReference type="Pfam" id="PF07687">
    <property type="entry name" value="M20_dimer"/>
    <property type="match status" value="1"/>
</dbReference>
<feature type="binding site" evidence="2">
    <location>
        <position position="135"/>
    </location>
    <ligand>
        <name>Mn(2+)</name>
        <dbReference type="ChEBI" id="CHEBI:29035"/>
        <label>2</label>
    </ligand>
</feature>
<feature type="binding site" evidence="2">
    <location>
        <position position="102"/>
    </location>
    <ligand>
        <name>Mn(2+)</name>
        <dbReference type="ChEBI" id="CHEBI:29035"/>
        <label>2</label>
    </ligand>
</feature>
<gene>
    <name evidence="4" type="ORF">RRU01S_27_00860</name>
</gene>
<dbReference type="NCBIfam" id="TIGR01891">
    <property type="entry name" value="amidohydrolases"/>
    <property type="match status" value="1"/>
</dbReference>
<dbReference type="Pfam" id="PF01546">
    <property type="entry name" value="Peptidase_M20"/>
    <property type="match status" value="1"/>
</dbReference>
<dbReference type="EMBL" id="BBJU01000027">
    <property type="protein sequence ID" value="GAK72698.1"/>
    <property type="molecule type" value="Genomic_DNA"/>
</dbReference>
<dbReference type="GO" id="GO:0050118">
    <property type="term" value="F:N-acetyldiaminopimelate deacetylase activity"/>
    <property type="evidence" value="ECO:0007669"/>
    <property type="project" value="UniProtKB-ARBA"/>
</dbReference>
<feature type="binding site" evidence="2">
    <location>
        <position position="161"/>
    </location>
    <ligand>
        <name>Mn(2+)</name>
        <dbReference type="ChEBI" id="CHEBI:29035"/>
        <label>2</label>
    </ligand>
</feature>
<feature type="domain" description="Peptidase M20 dimerisation" evidence="3">
    <location>
        <begin position="181"/>
        <end position="265"/>
    </location>
</feature>
<dbReference type="Gene3D" id="3.40.630.10">
    <property type="entry name" value="Zn peptidases"/>
    <property type="match status" value="1"/>
</dbReference>
<proteinExistence type="predicted"/>
<dbReference type="InterPro" id="IPR011650">
    <property type="entry name" value="Peptidase_M20_dimer"/>
</dbReference>
<dbReference type="eggNOG" id="COG1473">
    <property type="taxonomic scope" value="Bacteria"/>
</dbReference>
<dbReference type="AlphaFoldDB" id="A0A081D1A2"/>
<reference evidence="4 5" key="1">
    <citation type="submission" date="2014-08" db="EMBL/GenBank/DDBJ databases">
        <title>Whole genome shotgun sequence of Rhizobium rubi NBRC 13261.</title>
        <authorList>
            <person name="Katano-Makiyama Y."/>
            <person name="Hosoyama A."/>
            <person name="Hashimoto M."/>
            <person name="Hosoyama Y."/>
            <person name="Noguchi M."/>
            <person name="Tsuchikane K."/>
            <person name="Uohara A."/>
            <person name="Ohji S."/>
            <person name="Ichikawa N."/>
            <person name="Kimura A."/>
            <person name="Yamazoe A."/>
            <person name="Fujita N."/>
        </authorList>
    </citation>
    <scope>NUCLEOTIDE SEQUENCE [LARGE SCALE GENOMIC DNA]</scope>
    <source>
        <strain evidence="4 5">NBRC 13261</strain>
    </source>
</reference>
<comment type="caution">
    <text evidence="4">The sequence shown here is derived from an EMBL/GenBank/DDBJ whole genome shotgun (WGS) entry which is preliminary data.</text>
</comment>
<dbReference type="GO" id="GO:0019877">
    <property type="term" value="P:diaminopimelate biosynthetic process"/>
    <property type="evidence" value="ECO:0007669"/>
    <property type="project" value="UniProtKB-ARBA"/>
</dbReference>
<dbReference type="PIRSF" id="PIRSF005962">
    <property type="entry name" value="Pept_M20D_amidohydro"/>
    <property type="match status" value="1"/>
</dbReference>
<evidence type="ECO:0000313" key="5">
    <source>
        <dbReference type="Proteomes" id="UP000028701"/>
    </source>
</evidence>
<dbReference type="PANTHER" id="PTHR11014:SF63">
    <property type="entry name" value="METALLOPEPTIDASE, PUTATIVE (AFU_ORTHOLOGUE AFUA_6G09600)-RELATED"/>
    <property type="match status" value="1"/>
</dbReference>
<comment type="cofactor">
    <cofactor evidence="2">
        <name>Mn(2+)</name>
        <dbReference type="ChEBI" id="CHEBI:29035"/>
    </cofactor>
    <text evidence="2">The Mn(2+) ion enhances activity.</text>
</comment>
<keyword evidence="2" id="KW-0464">Manganese</keyword>
<organism evidence="4 5">
    <name type="scientific">Agrobacterium rubi TR3 = NBRC 13261</name>
    <dbReference type="NCBI Taxonomy" id="1368415"/>
    <lineage>
        <taxon>Bacteria</taxon>
        <taxon>Pseudomonadati</taxon>
        <taxon>Pseudomonadota</taxon>
        <taxon>Alphaproteobacteria</taxon>
        <taxon>Hyphomicrobiales</taxon>
        <taxon>Rhizobiaceae</taxon>
        <taxon>Rhizobium/Agrobacterium group</taxon>
        <taxon>Agrobacterium</taxon>
    </lineage>
</organism>
<dbReference type="FunFam" id="3.30.70.360:FF:000001">
    <property type="entry name" value="N-acetyldiaminopimelate deacetylase"/>
    <property type="match status" value="1"/>
</dbReference>
<dbReference type="RefSeq" id="WP_045232127.1">
    <property type="nucleotide sequence ID" value="NZ_BBJU01000027.1"/>
</dbReference>
<evidence type="ECO:0000259" key="3">
    <source>
        <dbReference type="Pfam" id="PF07687"/>
    </source>
</evidence>
<evidence type="ECO:0000256" key="1">
    <source>
        <dbReference type="ARBA" id="ARBA00022801"/>
    </source>
</evidence>
<name>A0A081D1A2_9HYPH</name>
<dbReference type="OrthoDB" id="9777385at2"/>
<evidence type="ECO:0000313" key="4">
    <source>
        <dbReference type="EMBL" id="GAK72698.1"/>
    </source>
</evidence>
<protein>
    <submittedName>
        <fullName evidence="4">Peptidase M20 family protein</fullName>
    </submittedName>
</protein>
<dbReference type="Proteomes" id="UP000028701">
    <property type="component" value="Unassembled WGS sequence"/>
</dbReference>
<accession>A0A081D1A2</accession>
<dbReference type="CDD" id="cd05666">
    <property type="entry name" value="M20_Acy1-like"/>
    <property type="match status" value="1"/>
</dbReference>
<dbReference type="PANTHER" id="PTHR11014">
    <property type="entry name" value="PEPTIDASE M20 FAMILY MEMBER"/>
    <property type="match status" value="1"/>
</dbReference>
<evidence type="ECO:0000256" key="2">
    <source>
        <dbReference type="PIRSR" id="PIRSR005962-1"/>
    </source>
</evidence>
<dbReference type="InterPro" id="IPR017439">
    <property type="entry name" value="Amidohydrolase"/>
</dbReference>
<dbReference type="GO" id="GO:0046872">
    <property type="term" value="F:metal ion binding"/>
    <property type="evidence" value="ECO:0007669"/>
    <property type="project" value="UniProtKB-KW"/>
</dbReference>
<dbReference type="InterPro" id="IPR002933">
    <property type="entry name" value="Peptidase_M20"/>
</dbReference>
<feature type="binding site" evidence="2">
    <location>
        <position position="356"/>
    </location>
    <ligand>
        <name>Mn(2+)</name>
        <dbReference type="ChEBI" id="CHEBI:29035"/>
        <label>2</label>
    </ligand>
</feature>
<dbReference type="SUPFAM" id="SSF53187">
    <property type="entry name" value="Zn-dependent exopeptidases"/>
    <property type="match status" value="1"/>
</dbReference>
<sequence length="388" mass="41807">MSIIDHITGLLPDLIAIRHDLHANPEIGFEEERTSDVVATHLQAMGVEVHRGIGKTGVVGLLKNGEGPTIALRSDMDALPMQELTDLPYRSRHDNRFHGCGHDGHMTMLLGAARYLSETRNFSGTVMFVFQPAEEGLGGSRAMIADGLFERFPCDEIYALHNAPHHPKGTVAISRGPAMAGADFFDIRIKGKGGHAALPDTTIDPVIVMNTLIQSLQTIVSRNVSPISSAVISVTKISAGSAYNVIPDVVELGGTIRALDEDTRLLARERMLQTARGCEELYGIEIEVDIRDVFSVLHNHPVQTQALIDIAGSLLGSGNVNAECPPFMASEDFADMLKIVPGAYYFIGQENGAPLHNPAYKFDDDIIPVGAALLASIAQTRILCAGDN</sequence>
<keyword evidence="2" id="KW-0479">Metal-binding</keyword>
<keyword evidence="1" id="KW-0378">Hydrolase</keyword>
<dbReference type="InterPro" id="IPR036264">
    <property type="entry name" value="Bact_exopeptidase_dim_dom"/>
</dbReference>
<dbReference type="SUPFAM" id="SSF55031">
    <property type="entry name" value="Bacterial exopeptidase dimerisation domain"/>
    <property type="match status" value="1"/>
</dbReference>
<feature type="binding site" evidence="2">
    <location>
        <position position="100"/>
    </location>
    <ligand>
        <name>Mn(2+)</name>
        <dbReference type="ChEBI" id="CHEBI:29035"/>
        <label>2</label>
    </ligand>
</feature>